<keyword evidence="2" id="KW-1185">Reference proteome</keyword>
<accession>A0A1V0DY92</accession>
<proteinExistence type="predicted"/>
<evidence type="ECO:0000313" key="1">
    <source>
        <dbReference type="EMBL" id="ARB06100.1"/>
    </source>
</evidence>
<organism evidence="1 2">
    <name type="scientific">Dinoroseobacter phage vB_DshS-R5C</name>
    <dbReference type="NCBI Taxonomy" id="1965368"/>
    <lineage>
        <taxon>Viruses</taxon>
        <taxon>Duplodnaviria</taxon>
        <taxon>Heunggongvirae</taxon>
        <taxon>Uroviricota</taxon>
        <taxon>Caudoviricetes</taxon>
        <taxon>Nanhaivirus</taxon>
        <taxon>Nanhaivirus D5C</taxon>
    </lineage>
</organism>
<reference evidence="1 2" key="1">
    <citation type="submission" date="2017-02" db="EMBL/GenBank/DDBJ databases">
        <title>A novel roseosiphophage isolated from the oligotrophic South China Sea.</title>
        <authorList>
            <person name="Yang Y."/>
            <person name="Cai L."/>
            <person name="Zhang R."/>
        </authorList>
    </citation>
    <scope>NUCLEOTIDE SEQUENCE [LARGE SCALE GENOMIC DNA]</scope>
</reference>
<protein>
    <submittedName>
        <fullName evidence="1">Uncharacterized protein</fullName>
    </submittedName>
</protein>
<gene>
    <name evidence="1" type="ORF">vBDshSR5C_46</name>
</gene>
<dbReference type="Proteomes" id="UP000224401">
    <property type="component" value="Segment"/>
</dbReference>
<dbReference type="EMBL" id="KY606587">
    <property type="protein sequence ID" value="ARB06100.1"/>
    <property type="molecule type" value="Genomic_DNA"/>
</dbReference>
<evidence type="ECO:0000313" key="2">
    <source>
        <dbReference type="Proteomes" id="UP000224401"/>
    </source>
</evidence>
<name>A0A1V0DY92_9CAUD</name>
<sequence>MWEIVAVTLCLGLPADAELSNCSTFNDSWGPYATREECDARTAEIAVTWPMTIAAATGYMGPVIVIGNECTLSGEDV</sequence>